<evidence type="ECO:0008006" key="3">
    <source>
        <dbReference type="Google" id="ProtNLM"/>
    </source>
</evidence>
<proteinExistence type="predicted"/>
<dbReference type="RefSeq" id="WP_229882220.1">
    <property type="nucleotide sequence ID" value="NZ_BMVG01000031.1"/>
</dbReference>
<evidence type="ECO:0000313" key="1">
    <source>
        <dbReference type="EMBL" id="GHE12003.1"/>
    </source>
</evidence>
<accession>A0A919D6F6</accession>
<dbReference type="GO" id="GO:0016990">
    <property type="term" value="F:arginine deiminase activity"/>
    <property type="evidence" value="ECO:0007669"/>
    <property type="project" value="TreeGrafter"/>
</dbReference>
<dbReference type="Proteomes" id="UP000655443">
    <property type="component" value="Unassembled WGS sequence"/>
</dbReference>
<reference evidence="1" key="2">
    <citation type="submission" date="2020-09" db="EMBL/GenBank/DDBJ databases">
        <authorList>
            <person name="Sun Q."/>
            <person name="Ohkuma M."/>
        </authorList>
    </citation>
    <scope>NUCLEOTIDE SEQUENCE</scope>
    <source>
        <strain evidence="1">JCM 4714</strain>
    </source>
</reference>
<dbReference type="PANTHER" id="PTHR47271">
    <property type="entry name" value="ARGININE DEIMINASE"/>
    <property type="match status" value="1"/>
</dbReference>
<dbReference type="SUPFAM" id="SSF55909">
    <property type="entry name" value="Pentein"/>
    <property type="match status" value="1"/>
</dbReference>
<comment type="caution">
    <text evidence="1">The sequence shown here is derived from an EMBL/GenBank/DDBJ whole genome shotgun (WGS) entry which is preliminary data.</text>
</comment>
<gene>
    <name evidence="1" type="primary">ykgA</name>
    <name evidence="1" type="ORF">GCM10010339_73770</name>
</gene>
<dbReference type="PANTHER" id="PTHR47271:SF2">
    <property type="entry name" value="ARGININE DEIMINASE"/>
    <property type="match status" value="1"/>
</dbReference>
<reference evidence="1" key="1">
    <citation type="journal article" date="2014" name="Int. J. Syst. Evol. Microbiol.">
        <title>Complete genome sequence of Corynebacterium casei LMG S-19264T (=DSM 44701T), isolated from a smear-ripened cheese.</title>
        <authorList>
            <consortium name="US DOE Joint Genome Institute (JGI-PGF)"/>
            <person name="Walter F."/>
            <person name="Albersmeier A."/>
            <person name="Kalinowski J."/>
            <person name="Ruckert C."/>
        </authorList>
    </citation>
    <scope>NUCLEOTIDE SEQUENCE</scope>
    <source>
        <strain evidence="1">JCM 4714</strain>
    </source>
</reference>
<dbReference type="EMBL" id="BMVG01000031">
    <property type="protein sequence ID" value="GHE12003.1"/>
    <property type="molecule type" value="Genomic_DNA"/>
</dbReference>
<organism evidence="1 2">
    <name type="scientific">Streptomyces alanosinicus</name>
    <dbReference type="NCBI Taxonomy" id="68171"/>
    <lineage>
        <taxon>Bacteria</taxon>
        <taxon>Bacillati</taxon>
        <taxon>Actinomycetota</taxon>
        <taxon>Actinomycetes</taxon>
        <taxon>Kitasatosporales</taxon>
        <taxon>Streptomycetaceae</taxon>
        <taxon>Streptomyces</taxon>
    </lineage>
</organism>
<dbReference type="Gene3D" id="3.75.10.10">
    <property type="entry name" value="L-arginine/glycine Amidinotransferase, Chain A"/>
    <property type="match status" value="1"/>
</dbReference>
<protein>
    <recommendedName>
        <fullName evidence="3">N-dimethylarginine dimethylaminohydrolase</fullName>
    </recommendedName>
</protein>
<sequence length="290" mass="31290">MPTATHVATEYGTLRRVAMRHAGDFTRPLTGPGVHPVLARQQATSTWTFYDPAAVRAQQDQLIGLLRDRATEVVLLPAAPGCSAQHYPRDIAFVVDHILVRARLNSAHRLPETDALTDPALGLRPVDLERGTIEGGDVLLPDTGRVLVGLSEETSPDGAAALQEALVRHRVDREVIPVHFAVKGIVHLDDHLAVVAPSTALIHREVFTADQNRWFDAHFDDILPVTDTEALAVQVNVLAIAPATIVVAAGSDRIAAALAARGLEVLTVDYCEVTRIPGSLRCTTLPLLRT</sequence>
<keyword evidence="2" id="KW-1185">Reference proteome</keyword>
<name>A0A919D6F6_9ACTN</name>
<evidence type="ECO:0000313" key="2">
    <source>
        <dbReference type="Proteomes" id="UP000655443"/>
    </source>
</evidence>
<dbReference type="GO" id="GO:0019546">
    <property type="term" value="P:L-arginine deiminase pathway"/>
    <property type="evidence" value="ECO:0007669"/>
    <property type="project" value="TreeGrafter"/>
</dbReference>
<dbReference type="Pfam" id="PF02274">
    <property type="entry name" value="ADI"/>
    <property type="match status" value="2"/>
</dbReference>
<dbReference type="AlphaFoldDB" id="A0A919D6F6"/>